<evidence type="ECO:0000256" key="3">
    <source>
        <dbReference type="ARBA" id="ARBA00022692"/>
    </source>
</evidence>
<comment type="similarity">
    <text evidence="2">Belongs to the LemA family.</text>
</comment>
<keyword evidence="3" id="KW-0812">Transmembrane</keyword>
<evidence type="ECO:0000313" key="7">
    <source>
        <dbReference type="Proteomes" id="UP000486602"/>
    </source>
</evidence>
<dbReference type="EMBL" id="JAAGVY010000015">
    <property type="protein sequence ID" value="NEN23787.1"/>
    <property type="molecule type" value="Genomic_DNA"/>
</dbReference>
<dbReference type="SUPFAM" id="SSF140478">
    <property type="entry name" value="LemA-like"/>
    <property type="match status" value="1"/>
</dbReference>
<protein>
    <submittedName>
        <fullName evidence="6">LemA family protein</fullName>
    </submittedName>
</protein>
<dbReference type="InterPro" id="IPR007156">
    <property type="entry name" value="MamQ_LemA"/>
</dbReference>
<dbReference type="Gene3D" id="1.20.1440.20">
    <property type="entry name" value="LemA-like domain"/>
    <property type="match status" value="1"/>
</dbReference>
<dbReference type="AlphaFoldDB" id="A0A7K3WQ54"/>
<evidence type="ECO:0000256" key="1">
    <source>
        <dbReference type="ARBA" id="ARBA00004167"/>
    </source>
</evidence>
<dbReference type="GO" id="GO:0016020">
    <property type="term" value="C:membrane"/>
    <property type="evidence" value="ECO:0007669"/>
    <property type="project" value="UniProtKB-SubCell"/>
</dbReference>
<evidence type="ECO:0000256" key="5">
    <source>
        <dbReference type="ARBA" id="ARBA00023136"/>
    </source>
</evidence>
<organism evidence="6 7">
    <name type="scientific">Cryomorpha ignava</name>
    <dbReference type="NCBI Taxonomy" id="101383"/>
    <lineage>
        <taxon>Bacteria</taxon>
        <taxon>Pseudomonadati</taxon>
        <taxon>Bacteroidota</taxon>
        <taxon>Flavobacteriia</taxon>
        <taxon>Flavobacteriales</taxon>
        <taxon>Cryomorphaceae</taxon>
        <taxon>Cryomorpha</taxon>
    </lineage>
</organism>
<evidence type="ECO:0000313" key="6">
    <source>
        <dbReference type="EMBL" id="NEN23787.1"/>
    </source>
</evidence>
<sequence>MRKYLIIILGALTLSSCGYNSMVEKDEGIAKSWASVETQYQRRSDLIPNLVNTVKGYADFEQETLTKVVEARSRATGITLKADELTPENIAKFQEAQSQLSGALSRLLVSVERYPDLKASTQFSQLQAQLEGTENRISVARDKYNESVRDYNAYIRKFPKNIVAGMFDFDQKGYFESDSGTENAPKVEF</sequence>
<dbReference type="InterPro" id="IPR023353">
    <property type="entry name" value="LemA-like_dom_sf"/>
</dbReference>
<keyword evidence="7" id="KW-1185">Reference proteome</keyword>
<name>A0A7K3WQ54_9FLAO</name>
<gene>
    <name evidence="6" type="ORF">G3O08_09765</name>
</gene>
<dbReference type="PROSITE" id="PS51257">
    <property type="entry name" value="PROKAR_LIPOPROTEIN"/>
    <property type="match status" value="1"/>
</dbReference>
<evidence type="ECO:0000256" key="4">
    <source>
        <dbReference type="ARBA" id="ARBA00022989"/>
    </source>
</evidence>
<reference evidence="6 7" key="1">
    <citation type="submission" date="2020-02" db="EMBL/GenBank/DDBJ databases">
        <title>Out from the shadows clarifying the taxonomy of the family Cryomorphaceae and related taxa by utilizing the GTDB taxonomic framework.</title>
        <authorList>
            <person name="Bowman J.P."/>
        </authorList>
    </citation>
    <scope>NUCLEOTIDE SEQUENCE [LARGE SCALE GENOMIC DNA]</scope>
    <source>
        <strain evidence="6 7">QSSC 1-22</strain>
    </source>
</reference>
<evidence type="ECO:0000256" key="2">
    <source>
        <dbReference type="ARBA" id="ARBA00008854"/>
    </source>
</evidence>
<dbReference type="Proteomes" id="UP000486602">
    <property type="component" value="Unassembled WGS sequence"/>
</dbReference>
<comment type="subcellular location">
    <subcellularLocation>
        <location evidence="1">Membrane</location>
        <topology evidence="1">Single-pass membrane protein</topology>
    </subcellularLocation>
</comment>
<dbReference type="PANTHER" id="PTHR34478:SF2">
    <property type="entry name" value="MEMBRANE PROTEIN"/>
    <property type="match status" value="1"/>
</dbReference>
<proteinExistence type="inferred from homology"/>
<dbReference type="Pfam" id="PF04011">
    <property type="entry name" value="LemA"/>
    <property type="match status" value="1"/>
</dbReference>
<accession>A0A7K3WQ54</accession>
<dbReference type="PANTHER" id="PTHR34478">
    <property type="entry name" value="PROTEIN LEMA"/>
    <property type="match status" value="1"/>
</dbReference>
<dbReference type="RefSeq" id="WP_163285181.1">
    <property type="nucleotide sequence ID" value="NZ_JAAGVY010000015.1"/>
</dbReference>
<keyword evidence="5" id="KW-0472">Membrane</keyword>
<comment type="caution">
    <text evidence="6">The sequence shown here is derived from an EMBL/GenBank/DDBJ whole genome shotgun (WGS) entry which is preliminary data.</text>
</comment>
<keyword evidence="4" id="KW-1133">Transmembrane helix</keyword>